<evidence type="ECO:0000256" key="1">
    <source>
        <dbReference type="ARBA" id="ARBA00005964"/>
    </source>
</evidence>
<dbReference type="GO" id="GO:0005886">
    <property type="term" value="C:plasma membrane"/>
    <property type="evidence" value="ECO:0007669"/>
    <property type="project" value="TreeGrafter"/>
</dbReference>
<dbReference type="GO" id="GO:0019695">
    <property type="term" value="P:choline metabolic process"/>
    <property type="evidence" value="ECO:0007669"/>
    <property type="project" value="TreeGrafter"/>
</dbReference>
<dbReference type="Pfam" id="PF00135">
    <property type="entry name" value="COesterase"/>
    <property type="match status" value="1"/>
</dbReference>
<dbReference type="PANTHER" id="PTHR43918:SF4">
    <property type="entry name" value="CARBOXYLIC ESTER HYDROLASE"/>
    <property type="match status" value="1"/>
</dbReference>
<dbReference type="EMBL" id="JAANER010000009">
    <property type="protein sequence ID" value="KAG9185962.1"/>
    <property type="molecule type" value="Genomic_DNA"/>
</dbReference>
<keyword evidence="2" id="KW-0378">Hydrolase</keyword>
<dbReference type="SUPFAM" id="SSF53474">
    <property type="entry name" value="alpha/beta-Hydrolases"/>
    <property type="match status" value="1"/>
</dbReference>
<gene>
    <name evidence="4" type="ORF">G6011_02518</name>
</gene>
<evidence type="ECO:0000259" key="3">
    <source>
        <dbReference type="Pfam" id="PF00135"/>
    </source>
</evidence>
<reference evidence="4" key="1">
    <citation type="submission" date="2021-07" db="EMBL/GenBank/DDBJ databases">
        <title>Genome Resource of American Ginseng Black Spot Pathogen Alternaria panax.</title>
        <authorList>
            <person name="Qiu C."/>
            <person name="Wang W."/>
            <person name="Liu Z."/>
        </authorList>
    </citation>
    <scope>NUCLEOTIDE SEQUENCE</scope>
    <source>
        <strain evidence="4">BNCC115425</strain>
    </source>
</reference>
<dbReference type="Proteomes" id="UP001199106">
    <property type="component" value="Unassembled WGS sequence"/>
</dbReference>
<evidence type="ECO:0000256" key="2">
    <source>
        <dbReference type="ARBA" id="ARBA00022801"/>
    </source>
</evidence>
<organism evidence="4 5">
    <name type="scientific">Alternaria panax</name>
    <dbReference type="NCBI Taxonomy" id="48097"/>
    <lineage>
        <taxon>Eukaryota</taxon>
        <taxon>Fungi</taxon>
        <taxon>Dikarya</taxon>
        <taxon>Ascomycota</taxon>
        <taxon>Pezizomycotina</taxon>
        <taxon>Dothideomycetes</taxon>
        <taxon>Pleosporomycetidae</taxon>
        <taxon>Pleosporales</taxon>
        <taxon>Pleosporineae</taxon>
        <taxon>Pleosporaceae</taxon>
        <taxon>Alternaria</taxon>
        <taxon>Alternaria sect. Panax</taxon>
    </lineage>
</organism>
<evidence type="ECO:0000313" key="4">
    <source>
        <dbReference type="EMBL" id="KAG9185962.1"/>
    </source>
</evidence>
<sequence>MAGDTQTPQTFTFHHADLGPMTGIITPSNVVQFRAVPYATISARFKQSVLAESLAGKDDFTKHGFACPQVFGVDIIGGGNFPGESFPPASDELKCAILQLNVPLSCLKAQSPFSKLPVLVYIHGGGFVLGKIDEQHNTALMVEQSILDGQPIISASIQYRLGALGYLHTPEPGNANLALNDQRNALLWIQKFVGGFGGDSKKVTAFGESAGSMSICGHMLSAPPLSGPLFQRAILMSGILGPTTAPMSFENASKTYRDFLQRVDVKEDGEAGLEQLRKLDVQKIVDGSSEHRAAGGMWLSVQDPKWFGDAAGSVTWDRIPELLSKCEWVNEIILGNTGFEGTTFMQQIAPVSPDAFFSGIATQLGERSAELVGEAYSVAPKIDKNLFLTAGARWMGDVVFDAPTHELARYLTQHTNKRVYRYVFEVRNPFPTSPLWQRAHHWVDVYFAFKTFQFRYPTQRLKDISTQHAQNWIGFANGNTPWKEYKYTGNGDEVVMVADERDGWVERTVCQHEKLVDNTWRRCEALYQSWDIMRGKEFSPFGIDPMKAKKAA</sequence>
<accession>A0AAD4F9H2</accession>
<dbReference type="Gene3D" id="3.40.50.1820">
    <property type="entry name" value="alpha/beta hydrolase"/>
    <property type="match status" value="1"/>
</dbReference>
<dbReference type="PANTHER" id="PTHR43918">
    <property type="entry name" value="ACETYLCHOLINESTERASE"/>
    <property type="match status" value="1"/>
</dbReference>
<dbReference type="GO" id="GO:0003990">
    <property type="term" value="F:acetylcholinesterase activity"/>
    <property type="evidence" value="ECO:0007669"/>
    <property type="project" value="TreeGrafter"/>
</dbReference>
<dbReference type="InterPro" id="IPR029058">
    <property type="entry name" value="AB_hydrolase_fold"/>
</dbReference>
<dbReference type="GO" id="GO:0006581">
    <property type="term" value="P:acetylcholine catabolic process"/>
    <property type="evidence" value="ECO:0007669"/>
    <property type="project" value="TreeGrafter"/>
</dbReference>
<name>A0AAD4F9H2_9PLEO</name>
<dbReference type="AlphaFoldDB" id="A0AAD4F9H2"/>
<protein>
    <recommendedName>
        <fullName evidence="3">Carboxylesterase type B domain-containing protein</fullName>
    </recommendedName>
</protein>
<evidence type="ECO:0000313" key="5">
    <source>
        <dbReference type="Proteomes" id="UP001199106"/>
    </source>
</evidence>
<feature type="domain" description="Carboxylesterase type B" evidence="3">
    <location>
        <begin position="18"/>
        <end position="483"/>
    </location>
</feature>
<comment type="caution">
    <text evidence="4">The sequence shown here is derived from an EMBL/GenBank/DDBJ whole genome shotgun (WGS) entry which is preliminary data.</text>
</comment>
<dbReference type="InterPro" id="IPR050654">
    <property type="entry name" value="AChE-related_enzymes"/>
</dbReference>
<proteinExistence type="inferred from homology"/>
<comment type="similarity">
    <text evidence="1">Belongs to the type-B carboxylesterase/lipase family.</text>
</comment>
<keyword evidence="5" id="KW-1185">Reference proteome</keyword>
<dbReference type="InterPro" id="IPR002018">
    <property type="entry name" value="CarbesteraseB"/>
</dbReference>